<evidence type="ECO:0000313" key="1">
    <source>
        <dbReference type="EMBL" id="KAH3804625.1"/>
    </source>
</evidence>
<dbReference type="Proteomes" id="UP000828390">
    <property type="component" value="Unassembled WGS sequence"/>
</dbReference>
<keyword evidence="2" id="KW-1185">Reference proteome</keyword>
<evidence type="ECO:0000313" key="2">
    <source>
        <dbReference type="Proteomes" id="UP000828390"/>
    </source>
</evidence>
<protein>
    <submittedName>
        <fullName evidence="1">Uncharacterized protein</fullName>
    </submittedName>
</protein>
<proteinExistence type="predicted"/>
<dbReference type="AlphaFoldDB" id="A0A9D4FTA8"/>
<dbReference type="EMBL" id="JAIWYP010000006">
    <property type="protein sequence ID" value="KAH3804625.1"/>
    <property type="molecule type" value="Genomic_DNA"/>
</dbReference>
<comment type="caution">
    <text evidence="1">The sequence shown here is derived from an EMBL/GenBank/DDBJ whole genome shotgun (WGS) entry which is preliminary data.</text>
</comment>
<organism evidence="1 2">
    <name type="scientific">Dreissena polymorpha</name>
    <name type="common">Zebra mussel</name>
    <name type="synonym">Mytilus polymorpha</name>
    <dbReference type="NCBI Taxonomy" id="45954"/>
    <lineage>
        <taxon>Eukaryota</taxon>
        <taxon>Metazoa</taxon>
        <taxon>Spiralia</taxon>
        <taxon>Lophotrochozoa</taxon>
        <taxon>Mollusca</taxon>
        <taxon>Bivalvia</taxon>
        <taxon>Autobranchia</taxon>
        <taxon>Heteroconchia</taxon>
        <taxon>Euheterodonta</taxon>
        <taxon>Imparidentia</taxon>
        <taxon>Neoheterodontei</taxon>
        <taxon>Myida</taxon>
        <taxon>Dreissenoidea</taxon>
        <taxon>Dreissenidae</taxon>
        <taxon>Dreissena</taxon>
    </lineage>
</organism>
<reference evidence="1" key="1">
    <citation type="journal article" date="2019" name="bioRxiv">
        <title>The Genome of the Zebra Mussel, Dreissena polymorpha: A Resource for Invasive Species Research.</title>
        <authorList>
            <person name="McCartney M.A."/>
            <person name="Auch B."/>
            <person name="Kono T."/>
            <person name="Mallez S."/>
            <person name="Zhang Y."/>
            <person name="Obille A."/>
            <person name="Becker A."/>
            <person name="Abrahante J.E."/>
            <person name="Garbe J."/>
            <person name="Badalamenti J.P."/>
            <person name="Herman A."/>
            <person name="Mangelson H."/>
            <person name="Liachko I."/>
            <person name="Sullivan S."/>
            <person name="Sone E.D."/>
            <person name="Koren S."/>
            <person name="Silverstein K.A.T."/>
            <person name="Beckman K.B."/>
            <person name="Gohl D.M."/>
        </authorList>
    </citation>
    <scope>NUCLEOTIDE SEQUENCE</scope>
    <source>
        <strain evidence="1">Duluth1</strain>
        <tissue evidence="1">Whole animal</tissue>
    </source>
</reference>
<reference evidence="1" key="2">
    <citation type="submission" date="2020-11" db="EMBL/GenBank/DDBJ databases">
        <authorList>
            <person name="McCartney M.A."/>
            <person name="Auch B."/>
            <person name="Kono T."/>
            <person name="Mallez S."/>
            <person name="Becker A."/>
            <person name="Gohl D.M."/>
            <person name="Silverstein K.A.T."/>
            <person name="Koren S."/>
            <person name="Bechman K.B."/>
            <person name="Herman A."/>
            <person name="Abrahante J.E."/>
            <person name="Garbe J."/>
        </authorList>
    </citation>
    <scope>NUCLEOTIDE SEQUENCE</scope>
    <source>
        <strain evidence="1">Duluth1</strain>
        <tissue evidence="1">Whole animal</tissue>
    </source>
</reference>
<accession>A0A9D4FTA8</accession>
<name>A0A9D4FTA8_DREPO</name>
<gene>
    <name evidence="1" type="ORF">DPMN_132914</name>
</gene>
<sequence>MNVCQQRTIKELLTTTLKLNDRLAKLEENATLCMQCAELSSGPYPEDTPDVPVGS</sequence>